<name>A0AAC8WKC1_9FUSO</name>
<organism evidence="1 2">
    <name type="scientific">Fusobacterium hwasookii ChDC F206</name>
    <dbReference type="NCBI Taxonomy" id="1307443"/>
    <lineage>
        <taxon>Bacteria</taxon>
        <taxon>Fusobacteriati</taxon>
        <taxon>Fusobacteriota</taxon>
        <taxon>Fusobacteriia</taxon>
        <taxon>Fusobacteriales</taxon>
        <taxon>Fusobacteriaceae</taxon>
        <taxon>Fusobacterium</taxon>
    </lineage>
</organism>
<dbReference type="RefSeq" id="WP_029494849.1">
    <property type="nucleotide sequence ID" value="NZ_ATKH01000014.1"/>
</dbReference>
<dbReference type="EMBL" id="CP013336">
    <property type="protein sequence ID" value="ALQ35843.1"/>
    <property type="molecule type" value="Genomic_DNA"/>
</dbReference>
<sequence>MKKFIIFLLLALSICIFGEEKKQNKTYSMKNGKKIFTYKDNTEETPLEVEDDTEEENTEYWETYVEDDTVENDMDLYEDPIEDDTEKNISDFTE</sequence>
<evidence type="ECO:0000313" key="2">
    <source>
        <dbReference type="Proteomes" id="UP000068516"/>
    </source>
</evidence>
<accession>A0AAC8WKC1</accession>
<reference evidence="1 2" key="1">
    <citation type="submission" date="2015-11" db="EMBL/GenBank/DDBJ databases">
        <authorList>
            <person name="Kook J.-K."/>
            <person name="Park S.-N."/>
            <person name="Lim Y.K."/>
            <person name="Jo E."/>
        </authorList>
    </citation>
    <scope>NUCLEOTIDE SEQUENCE [LARGE SCALE GENOMIC DNA]</scope>
    <source>
        <strain evidence="1 2">ChDC F206</strain>
    </source>
</reference>
<dbReference type="GeneID" id="60659545"/>
<dbReference type="Proteomes" id="UP000068516">
    <property type="component" value="Chromosome"/>
</dbReference>
<dbReference type="AlphaFoldDB" id="A0AAC8WKC1"/>
<gene>
    <name evidence="1" type="ORF">RN92_08000</name>
</gene>
<proteinExistence type="predicted"/>
<evidence type="ECO:0000313" key="1">
    <source>
        <dbReference type="EMBL" id="ALQ35843.1"/>
    </source>
</evidence>
<protein>
    <submittedName>
        <fullName evidence="1">Uncharacterized protein</fullName>
    </submittedName>
</protein>